<keyword evidence="10" id="KW-1133">Transmembrane helix</keyword>
<dbReference type="Gene3D" id="3.40.710.10">
    <property type="entry name" value="DD-peptidase/beta-lactamase superfamily"/>
    <property type="match status" value="1"/>
</dbReference>
<evidence type="ECO:0000259" key="11">
    <source>
        <dbReference type="Pfam" id="PF00768"/>
    </source>
</evidence>
<keyword evidence="4" id="KW-0133">Cell shape</keyword>
<feature type="binding site" evidence="8">
    <location>
        <position position="280"/>
    </location>
    <ligand>
        <name>substrate</name>
    </ligand>
</feature>
<keyword evidence="10" id="KW-0472">Membrane</keyword>
<comment type="caution">
    <text evidence="12">The sequence shown here is derived from an EMBL/GenBank/DDBJ whole genome shotgun (WGS) entry which is preliminary data.</text>
</comment>
<dbReference type="GO" id="GO:0071555">
    <property type="term" value="P:cell wall organization"/>
    <property type="evidence" value="ECO:0007669"/>
    <property type="project" value="UniProtKB-KW"/>
</dbReference>
<comment type="similarity">
    <text evidence="1 9">Belongs to the peptidase S11 family.</text>
</comment>
<dbReference type="SUPFAM" id="SSF56601">
    <property type="entry name" value="beta-lactamase/transpeptidase-like"/>
    <property type="match status" value="1"/>
</dbReference>
<dbReference type="InterPro" id="IPR018044">
    <property type="entry name" value="Peptidase_S11"/>
</dbReference>
<dbReference type="GO" id="GO:0006508">
    <property type="term" value="P:proteolysis"/>
    <property type="evidence" value="ECO:0007669"/>
    <property type="project" value="InterPro"/>
</dbReference>
<proteinExistence type="inferred from homology"/>
<dbReference type="STRING" id="1797469.A3F08_03300"/>
<dbReference type="GO" id="GO:0009252">
    <property type="term" value="P:peptidoglycan biosynthetic process"/>
    <property type="evidence" value="ECO:0007669"/>
    <property type="project" value="UniProtKB-KW"/>
</dbReference>
<name>A0A1F5EJY9_9BACT</name>
<sequence>MKNISKNTIFVSIILLLMIGIFFVQYKIRAVDSNKVAVNLKPSDQGIVMGVKDTNNDINISLPKINDIVVKKNPQKKDNIKNPLVYAKNIILMDKATGYILYEKNAYDAVSIASTTKIMTAVIVLENYNLNEVVTISQNAATQIGSDINLRTDEKITVKNLLYALLVKSGNDAAMALAEHMTKGKEEFVRRMNEKAKFLGLKNTNYQDPAGLDDAGLSSAYDLAVLTSYALEKQTFSDIVQTANYTINSADGKLAHELETSNRLIKSDEPLFYQPAVGVKTGFTPPAGHCFVSAAKKDNNEIIGVVLNTNESTVDASAKESRKLLIWGFDSFDF</sequence>
<feature type="active site" evidence="7">
    <location>
        <position position="169"/>
    </location>
</feature>
<evidence type="ECO:0000256" key="8">
    <source>
        <dbReference type="PIRSR" id="PIRSR618044-2"/>
    </source>
</evidence>
<keyword evidence="10" id="KW-0812">Transmembrane</keyword>
<dbReference type="PANTHER" id="PTHR21581">
    <property type="entry name" value="D-ALANYL-D-ALANINE CARBOXYPEPTIDASE"/>
    <property type="match status" value="1"/>
</dbReference>
<dbReference type="EMBL" id="MEZV01000011">
    <property type="protein sequence ID" value="OGD67749.1"/>
    <property type="molecule type" value="Genomic_DNA"/>
</dbReference>
<accession>A0A1F5EJY9</accession>
<keyword evidence="5" id="KW-0573">Peptidoglycan synthesis</keyword>
<evidence type="ECO:0000256" key="6">
    <source>
        <dbReference type="ARBA" id="ARBA00023316"/>
    </source>
</evidence>
<reference evidence="12 13" key="1">
    <citation type="journal article" date="2016" name="Nat. Commun.">
        <title>Thousands of microbial genomes shed light on interconnected biogeochemical processes in an aquifer system.</title>
        <authorList>
            <person name="Anantharaman K."/>
            <person name="Brown C.T."/>
            <person name="Hug L.A."/>
            <person name="Sharon I."/>
            <person name="Castelle C.J."/>
            <person name="Probst A.J."/>
            <person name="Thomas B.C."/>
            <person name="Singh A."/>
            <person name="Wilkins M.J."/>
            <person name="Karaoz U."/>
            <person name="Brodie E.L."/>
            <person name="Williams K.H."/>
            <person name="Hubbard S.S."/>
            <person name="Banfield J.F."/>
        </authorList>
    </citation>
    <scope>NUCLEOTIDE SEQUENCE [LARGE SCALE GENOMIC DNA]</scope>
</reference>
<feature type="transmembrane region" description="Helical" evidence="10">
    <location>
        <begin position="7"/>
        <end position="26"/>
    </location>
</feature>
<evidence type="ECO:0000256" key="3">
    <source>
        <dbReference type="ARBA" id="ARBA00022801"/>
    </source>
</evidence>
<evidence type="ECO:0000256" key="10">
    <source>
        <dbReference type="SAM" id="Phobius"/>
    </source>
</evidence>
<dbReference type="Proteomes" id="UP000176451">
    <property type="component" value="Unassembled WGS sequence"/>
</dbReference>
<evidence type="ECO:0000313" key="12">
    <source>
        <dbReference type="EMBL" id="OGD67749.1"/>
    </source>
</evidence>
<feature type="domain" description="Peptidase S11 D-alanyl-D-alanine carboxypeptidase A N-terminal" evidence="11">
    <location>
        <begin position="81"/>
        <end position="309"/>
    </location>
</feature>
<dbReference type="InterPro" id="IPR001967">
    <property type="entry name" value="Peptidase_S11_N"/>
</dbReference>
<evidence type="ECO:0000256" key="9">
    <source>
        <dbReference type="RuleBase" id="RU004016"/>
    </source>
</evidence>
<dbReference type="InterPro" id="IPR012338">
    <property type="entry name" value="Beta-lactam/transpept-like"/>
</dbReference>
<protein>
    <recommendedName>
        <fullName evidence="11">Peptidase S11 D-alanyl-D-alanine carboxypeptidase A N-terminal domain-containing protein</fullName>
    </recommendedName>
</protein>
<evidence type="ECO:0000313" key="13">
    <source>
        <dbReference type="Proteomes" id="UP000176451"/>
    </source>
</evidence>
<evidence type="ECO:0000256" key="5">
    <source>
        <dbReference type="ARBA" id="ARBA00022984"/>
    </source>
</evidence>
<dbReference type="PANTHER" id="PTHR21581:SF33">
    <property type="entry name" value="D-ALANYL-D-ALANINE CARBOXYPEPTIDASE DACB"/>
    <property type="match status" value="1"/>
</dbReference>
<feature type="active site" description="Proton acceptor" evidence="7">
    <location>
        <position position="117"/>
    </location>
</feature>
<dbReference type="GO" id="GO:0008360">
    <property type="term" value="P:regulation of cell shape"/>
    <property type="evidence" value="ECO:0007669"/>
    <property type="project" value="UniProtKB-KW"/>
</dbReference>
<dbReference type="AlphaFoldDB" id="A0A1F5EJY9"/>
<keyword evidence="2" id="KW-0732">Signal</keyword>
<dbReference type="Pfam" id="PF00768">
    <property type="entry name" value="Peptidase_S11"/>
    <property type="match status" value="1"/>
</dbReference>
<feature type="active site" description="Acyl-ester intermediate" evidence="7">
    <location>
        <position position="114"/>
    </location>
</feature>
<evidence type="ECO:0000256" key="2">
    <source>
        <dbReference type="ARBA" id="ARBA00022729"/>
    </source>
</evidence>
<keyword evidence="3" id="KW-0378">Hydrolase</keyword>
<organism evidence="12 13">
    <name type="scientific">Candidatus Berkelbacteria bacterium RIFCSPHIGHO2_12_FULL_36_9</name>
    <dbReference type="NCBI Taxonomy" id="1797469"/>
    <lineage>
        <taxon>Bacteria</taxon>
        <taxon>Candidatus Berkelbacteria</taxon>
    </lineage>
</organism>
<evidence type="ECO:0000256" key="7">
    <source>
        <dbReference type="PIRSR" id="PIRSR618044-1"/>
    </source>
</evidence>
<evidence type="ECO:0000256" key="4">
    <source>
        <dbReference type="ARBA" id="ARBA00022960"/>
    </source>
</evidence>
<dbReference type="GO" id="GO:0009002">
    <property type="term" value="F:serine-type D-Ala-D-Ala carboxypeptidase activity"/>
    <property type="evidence" value="ECO:0007669"/>
    <property type="project" value="InterPro"/>
</dbReference>
<dbReference type="PRINTS" id="PR00725">
    <property type="entry name" value="DADACBPTASE1"/>
</dbReference>
<gene>
    <name evidence="12" type="ORF">A3F08_03300</name>
</gene>
<keyword evidence="6" id="KW-0961">Cell wall biogenesis/degradation</keyword>
<evidence type="ECO:0000256" key="1">
    <source>
        <dbReference type="ARBA" id="ARBA00007164"/>
    </source>
</evidence>